<dbReference type="PANTHER" id="PTHR36455">
    <property type="match status" value="1"/>
</dbReference>
<protein>
    <submittedName>
        <fullName evidence="1">IS66 Orf2 family protein</fullName>
    </submittedName>
</protein>
<name>B4D743_9BACT</name>
<evidence type="ECO:0000313" key="1">
    <source>
        <dbReference type="EMBL" id="EDY17694.1"/>
    </source>
</evidence>
<dbReference type="AlphaFoldDB" id="B4D743"/>
<dbReference type="InterPro" id="IPR008878">
    <property type="entry name" value="Transposase_IS66_Orf2"/>
</dbReference>
<sequence>MLSFPGSVRVFLAVEPADMRKGFEGLHALASEVLREDVRSGALFVFTNKRHTRLKMLYFDGTGLWLLTKRLEEGSFAWPKLEEIGAVKLALRPEALAMLTNGIDLRGAKMRPWFERG</sequence>
<keyword evidence="2" id="KW-1185">Reference proteome</keyword>
<dbReference type="NCBIfam" id="NF033819">
    <property type="entry name" value="IS66_TnpB"/>
    <property type="match status" value="1"/>
</dbReference>
<organism evidence="1 2">
    <name type="scientific">Chthoniobacter flavus Ellin428</name>
    <dbReference type="NCBI Taxonomy" id="497964"/>
    <lineage>
        <taxon>Bacteria</taxon>
        <taxon>Pseudomonadati</taxon>
        <taxon>Verrucomicrobiota</taxon>
        <taxon>Spartobacteria</taxon>
        <taxon>Chthoniobacterales</taxon>
        <taxon>Chthoniobacteraceae</taxon>
        <taxon>Chthoniobacter</taxon>
    </lineage>
</organism>
<dbReference type="RefSeq" id="WP_006982054.1">
    <property type="nucleotide sequence ID" value="NZ_ABVL01000017.1"/>
</dbReference>
<dbReference type="InParanoid" id="B4D743"/>
<dbReference type="Pfam" id="PF05717">
    <property type="entry name" value="TnpB_IS66"/>
    <property type="match status" value="1"/>
</dbReference>
<proteinExistence type="predicted"/>
<dbReference type="PANTHER" id="PTHR36455:SF1">
    <property type="entry name" value="BLR8292 PROTEIN"/>
    <property type="match status" value="1"/>
</dbReference>
<gene>
    <name evidence="1" type="ORF">CfE428DRAFT_4733</name>
</gene>
<reference evidence="1 2" key="1">
    <citation type="journal article" date="2011" name="J. Bacteriol.">
        <title>Genome sequence of Chthoniobacter flavus Ellin428, an aerobic heterotrophic soil bacterium.</title>
        <authorList>
            <person name="Kant R."/>
            <person name="van Passel M.W."/>
            <person name="Palva A."/>
            <person name="Lucas S."/>
            <person name="Lapidus A."/>
            <person name="Glavina Del Rio T."/>
            <person name="Dalin E."/>
            <person name="Tice H."/>
            <person name="Bruce D."/>
            <person name="Goodwin L."/>
            <person name="Pitluck S."/>
            <person name="Larimer F.W."/>
            <person name="Land M.L."/>
            <person name="Hauser L."/>
            <person name="Sangwan P."/>
            <person name="de Vos W.M."/>
            <person name="Janssen P.H."/>
            <person name="Smidt H."/>
        </authorList>
    </citation>
    <scope>NUCLEOTIDE SEQUENCE [LARGE SCALE GENOMIC DNA]</scope>
    <source>
        <strain evidence="1 2">Ellin428</strain>
    </source>
</reference>
<accession>B4D743</accession>
<comment type="caution">
    <text evidence="1">The sequence shown here is derived from an EMBL/GenBank/DDBJ whole genome shotgun (WGS) entry which is preliminary data.</text>
</comment>
<evidence type="ECO:0000313" key="2">
    <source>
        <dbReference type="Proteomes" id="UP000005824"/>
    </source>
</evidence>
<dbReference type="eggNOG" id="COG3436">
    <property type="taxonomic scope" value="Bacteria"/>
</dbReference>
<dbReference type="STRING" id="497964.CfE428DRAFT_4733"/>
<dbReference type="Proteomes" id="UP000005824">
    <property type="component" value="Unassembled WGS sequence"/>
</dbReference>
<dbReference type="EMBL" id="ABVL01000017">
    <property type="protein sequence ID" value="EDY17694.1"/>
    <property type="molecule type" value="Genomic_DNA"/>
</dbReference>